<dbReference type="Gene3D" id="3.40.50.300">
    <property type="entry name" value="P-loop containing nucleotide triphosphate hydrolases"/>
    <property type="match status" value="1"/>
</dbReference>
<dbReference type="SMART" id="SM00382">
    <property type="entry name" value="AAA"/>
    <property type="match status" value="1"/>
</dbReference>
<evidence type="ECO:0000259" key="14">
    <source>
        <dbReference type="SMART" id="SM00745"/>
    </source>
</evidence>
<dbReference type="InterPro" id="IPR007330">
    <property type="entry name" value="MIT_dom"/>
</dbReference>
<dbReference type="PROSITE" id="PS00674">
    <property type="entry name" value="AAA"/>
    <property type="match status" value="1"/>
</dbReference>
<dbReference type="FunFam" id="1.10.8.60:FF:000036">
    <property type="entry name" value="Spastin"/>
    <property type="match status" value="1"/>
</dbReference>
<keyword evidence="4" id="KW-0493">Microtubule</keyword>
<dbReference type="CDD" id="cd02679">
    <property type="entry name" value="MIT_spastin"/>
    <property type="match status" value="1"/>
</dbReference>
<accession>A0AAY5KUW5</accession>
<evidence type="ECO:0000313" key="15">
    <source>
        <dbReference type="Ensembl" id="ENSELUP00000090327.1"/>
    </source>
</evidence>
<dbReference type="GO" id="GO:0008568">
    <property type="term" value="F:microtubule severing ATPase activity"/>
    <property type="evidence" value="ECO:0007669"/>
    <property type="project" value="UniProtKB-EC"/>
</dbReference>
<dbReference type="CDD" id="cd19524">
    <property type="entry name" value="RecA-like_spastin"/>
    <property type="match status" value="1"/>
</dbReference>
<dbReference type="InterPro" id="IPR041569">
    <property type="entry name" value="AAA_lid_3"/>
</dbReference>
<keyword evidence="3" id="KW-0132">Cell division</keyword>
<dbReference type="InterPro" id="IPR027417">
    <property type="entry name" value="P-loop_NTPase"/>
</dbReference>
<evidence type="ECO:0000256" key="9">
    <source>
        <dbReference type="ARBA" id="ARBA00023235"/>
    </source>
</evidence>
<keyword evidence="7" id="KW-0472">Membrane</keyword>
<comment type="catalytic activity">
    <reaction evidence="10">
        <text>n ATP + n H2O + a microtubule = n ADP + n phosphate + (n+1) alpha/beta tubulin heterodimers.</text>
        <dbReference type="EC" id="5.6.1.1"/>
    </reaction>
</comment>
<dbReference type="Pfam" id="PF00004">
    <property type="entry name" value="AAA"/>
    <property type="match status" value="1"/>
</dbReference>
<keyword evidence="3" id="KW-0131">Cell cycle</keyword>
<evidence type="ECO:0000313" key="16">
    <source>
        <dbReference type="Proteomes" id="UP000265140"/>
    </source>
</evidence>
<evidence type="ECO:0000256" key="1">
    <source>
        <dbReference type="ARBA" id="ARBA00006914"/>
    </source>
</evidence>
<dbReference type="FunFam" id="3.40.50.300:FF:000093">
    <property type="entry name" value="Fidgetin-like 1"/>
    <property type="match status" value="1"/>
</dbReference>
<dbReference type="EC" id="5.6.1.1" evidence="11"/>
<dbReference type="PANTHER" id="PTHR23074:SF86">
    <property type="entry name" value="SPASTIN"/>
    <property type="match status" value="1"/>
</dbReference>
<dbReference type="GO" id="GO:0005874">
    <property type="term" value="C:microtubule"/>
    <property type="evidence" value="ECO:0007669"/>
    <property type="project" value="UniProtKB-KW"/>
</dbReference>
<dbReference type="InterPro" id="IPR003959">
    <property type="entry name" value="ATPase_AAA_core"/>
</dbReference>
<dbReference type="PANTHER" id="PTHR23074">
    <property type="entry name" value="AAA DOMAIN-CONTAINING"/>
    <property type="match status" value="1"/>
</dbReference>
<dbReference type="Ensembl" id="ENSELUT00000091483.1">
    <property type="protein sequence ID" value="ENSELUP00000090327.1"/>
    <property type="gene ID" value="ENSELUG00000017690.3"/>
</dbReference>
<evidence type="ECO:0000256" key="2">
    <source>
        <dbReference type="ARBA" id="ARBA00022490"/>
    </source>
</evidence>
<name>A0AAY5KUW5_ESOLU</name>
<evidence type="ECO:0000256" key="3">
    <source>
        <dbReference type="ARBA" id="ARBA00022618"/>
    </source>
</evidence>
<evidence type="ECO:0000256" key="12">
    <source>
        <dbReference type="RuleBase" id="RU003651"/>
    </source>
</evidence>
<reference evidence="15" key="3">
    <citation type="submission" date="2025-09" db="UniProtKB">
        <authorList>
            <consortium name="Ensembl"/>
        </authorList>
    </citation>
    <scope>IDENTIFICATION</scope>
</reference>
<dbReference type="AlphaFoldDB" id="A0AAY5KUW5"/>
<dbReference type="InterPro" id="IPR003593">
    <property type="entry name" value="AAA+_ATPase"/>
</dbReference>
<dbReference type="FunFam" id="1.20.58.80:FF:000006">
    <property type="entry name" value="Spastin"/>
    <property type="match status" value="1"/>
</dbReference>
<evidence type="ECO:0000256" key="11">
    <source>
        <dbReference type="ARBA" id="ARBA00038871"/>
    </source>
</evidence>
<dbReference type="InterPro" id="IPR050304">
    <property type="entry name" value="MT-severing_AAA_ATPase"/>
</dbReference>
<evidence type="ECO:0000256" key="8">
    <source>
        <dbReference type="ARBA" id="ARBA00023212"/>
    </source>
</evidence>
<keyword evidence="16" id="KW-1185">Reference proteome</keyword>
<dbReference type="Proteomes" id="UP000265140">
    <property type="component" value="Chromosome 5"/>
</dbReference>
<dbReference type="SUPFAM" id="SSF52540">
    <property type="entry name" value="P-loop containing nucleoside triphosphate hydrolases"/>
    <property type="match status" value="1"/>
</dbReference>
<reference evidence="15 16" key="1">
    <citation type="submission" date="2020-02" db="EMBL/GenBank/DDBJ databases">
        <title>Esox lucius (northern pike) genome, fEsoLuc1, primary haplotype.</title>
        <authorList>
            <person name="Myers G."/>
            <person name="Karagic N."/>
            <person name="Meyer A."/>
            <person name="Pippel M."/>
            <person name="Reichard M."/>
            <person name="Winkler S."/>
            <person name="Tracey A."/>
            <person name="Sims Y."/>
            <person name="Howe K."/>
            <person name="Rhie A."/>
            <person name="Formenti G."/>
            <person name="Durbin R."/>
            <person name="Fedrigo O."/>
            <person name="Jarvis E.D."/>
        </authorList>
    </citation>
    <scope>NUCLEOTIDE SEQUENCE [LARGE SCALE GENOMIC DNA]</scope>
</reference>
<feature type="domain" description="AAA+ ATPase" evidence="13">
    <location>
        <begin position="231"/>
        <end position="367"/>
    </location>
</feature>
<evidence type="ECO:0000256" key="10">
    <source>
        <dbReference type="ARBA" id="ARBA00036378"/>
    </source>
</evidence>
<evidence type="ECO:0000256" key="6">
    <source>
        <dbReference type="ARBA" id="ARBA00022840"/>
    </source>
</evidence>
<proteinExistence type="inferred from homology"/>
<organism evidence="15 16">
    <name type="scientific">Esox lucius</name>
    <name type="common">Northern pike</name>
    <dbReference type="NCBI Taxonomy" id="8010"/>
    <lineage>
        <taxon>Eukaryota</taxon>
        <taxon>Metazoa</taxon>
        <taxon>Chordata</taxon>
        <taxon>Craniata</taxon>
        <taxon>Vertebrata</taxon>
        <taxon>Euteleostomi</taxon>
        <taxon>Actinopterygii</taxon>
        <taxon>Neopterygii</taxon>
        <taxon>Teleostei</taxon>
        <taxon>Protacanthopterygii</taxon>
        <taxon>Esociformes</taxon>
        <taxon>Esocidae</taxon>
        <taxon>Esox</taxon>
    </lineage>
</organism>
<dbReference type="Pfam" id="PF09336">
    <property type="entry name" value="Vps4_C"/>
    <property type="match status" value="1"/>
</dbReference>
<evidence type="ECO:0000256" key="4">
    <source>
        <dbReference type="ARBA" id="ARBA00022701"/>
    </source>
</evidence>
<keyword evidence="6 12" id="KW-0067">ATP-binding</keyword>
<dbReference type="InterPro" id="IPR015415">
    <property type="entry name" value="Spast_Vps4_C"/>
</dbReference>
<reference evidence="15" key="2">
    <citation type="submission" date="2025-08" db="UniProtKB">
        <authorList>
            <consortium name="Ensembl"/>
        </authorList>
    </citation>
    <scope>IDENTIFICATION</scope>
</reference>
<dbReference type="GO" id="GO:0016887">
    <property type="term" value="F:ATP hydrolysis activity"/>
    <property type="evidence" value="ECO:0007669"/>
    <property type="project" value="InterPro"/>
</dbReference>
<comment type="similarity">
    <text evidence="1 12">Belongs to the AAA ATPase family.</text>
</comment>
<gene>
    <name evidence="15" type="primary">SPAST</name>
</gene>
<dbReference type="Pfam" id="PF17862">
    <property type="entry name" value="AAA_lid_3"/>
    <property type="match status" value="1"/>
</dbReference>
<keyword evidence="2" id="KW-0963">Cytoplasm</keyword>
<dbReference type="GO" id="GO:0051301">
    <property type="term" value="P:cell division"/>
    <property type="evidence" value="ECO:0007669"/>
    <property type="project" value="UniProtKB-KW"/>
</dbReference>
<feature type="domain" description="MIT" evidence="14">
    <location>
        <begin position="17"/>
        <end position="94"/>
    </location>
</feature>
<keyword evidence="8" id="KW-0206">Cytoskeleton</keyword>
<protein>
    <recommendedName>
        <fullName evidence="11">microtubule-severing ATPase</fullName>
        <ecNumber evidence="11">5.6.1.1</ecNumber>
    </recommendedName>
</protein>
<evidence type="ECO:0000256" key="5">
    <source>
        <dbReference type="ARBA" id="ARBA00022741"/>
    </source>
</evidence>
<evidence type="ECO:0000259" key="13">
    <source>
        <dbReference type="SMART" id="SM00382"/>
    </source>
</evidence>
<dbReference type="SMART" id="SM00745">
    <property type="entry name" value="MIT"/>
    <property type="match status" value="1"/>
</dbReference>
<dbReference type="Gene3D" id="1.20.58.80">
    <property type="entry name" value="Phosphotransferase system, lactose/cellobiose-type IIA subunit"/>
    <property type="match status" value="1"/>
</dbReference>
<keyword evidence="5 12" id="KW-0547">Nucleotide-binding</keyword>
<dbReference type="GeneTree" id="ENSGT00940000156258"/>
<dbReference type="InterPro" id="IPR003960">
    <property type="entry name" value="ATPase_AAA_CS"/>
</dbReference>
<dbReference type="GO" id="GO:0005524">
    <property type="term" value="F:ATP binding"/>
    <property type="evidence" value="ECO:0007669"/>
    <property type="project" value="UniProtKB-KW"/>
</dbReference>
<sequence length="474" mass="52529">MSAKVRTGDSKDSVDIIRNYHKQAFEYISVALRIDEDEKGVKDEAVQWYQKGIAELQKGIAIEVTGQGEQYDRAKRLQTKMITNLTMAKDRLALLGQLIGDIENGLRLAYIMTSHSGDLFGHLQTSKISGSHRPVTFSLRGSSVLHSLPYKRHLSTTSNSHTPNSTMAKDMKNFKNVDSKLANLILNEIIDSGSSVSFDDIAGQELAKQALQEIVILPALRPELFTGLRSPARGLLLFGPPGNGKTMLAKAVAMESNATFFNISAASLTSKWVGEGEKLVRALFAVARELQPSIIFIDEIDSLLCERREGEHDASRRLKTEFLIEFDGVQSDGAERVLVMGATNRPQELDEAVLRRFAKRVYVALPTEETRLKLLGNLLGKHGNPLNHKELAHLAKRTGGYSGSDLTSLAKDAALGPIRELGPEQVRNMAASDMRNIRYKDFEDSLKRIKPSVSPTTLDLYVRWNTEYGDTTAF</sequence>
<dbReference type="Gene3D" id="1.10.8.60">
    <property type="match status" value="1"/>
</dbReference>
<keyword evidence="9" id="KW-0413">Isomerase</keyword>
<evidence type="ECO:0000256" key="7">
    <source>
        <dbReference type="ARBA" id="ARBA00023136"/>
    </source>
</evidence>